<dbReference type="PROSITE" id="PS00086">
    <property type="entry name" value="CYTOCHROME_P450"/>
    <property type="match status" value="1"/>
</dbReference>
<dbReference type="GO" id="GO:0005506">
    <property type="term" value="F:iron ion binding"/>
    <property type="evidence" value="ECO:0007669"/>
    <property type="project" value="InterPro"/>
</dbReference>
<proteinExistence type="inferred from homology"/>
<reference evidence="8 9" key="1">
    <citation type="journal article" date="2016" name="Nat. Commun.">
        <title>Ectomycorrhizal ecology is imprinted in the genome of the dominant symbiotic fungus Cenococcum geophilum.</title>
        <authorList>
            <consortium name="DOE Joint Genome Institute"/>
            <person name="Peter M."/>
            <person name="Kohler A."/>
            <person name="Ohm R.A."/>
            <person name="Kuo A."/>
            <person name="Krutzmann J."/>
            <person name="Morin E."/>
            <person name="Arend M."/>
            <person name="Barry K.W."/>
            <person name="Binder M."/>
            <person name="Choi C."/>
            <person name="Clum A."/>
            <person name="Copeland A."/>
            <person name="Grisel N."/>
            <person name="Haridas S."/>
            <person name="Kipfer T."/>
            <person name="LaButti K."/>
            <person name="Lindquist E."/>
            <person name="Lipzen A."/>
            <person name="Maire R."/>
            <person name="Meier B."/>
            <person name="Mihaltcheva S."/>
            <person name="Molinier V."/>
            <person name="Murat C."/>
            <person name="Poggeler S."/>
            <person name="Quandt C.A."/>
            <person name="Sperisen C."/>
            <person name="Tritt A."/>
            <person name="Tisserant E."/>
            <person name="Crous P.W."/>
            <person name="Henrissat B."/>
            <person name="Nehls U."/>
            <person name="Egli S."/>
            <person name="Spatafora J.W."/>
            <person name="Grigoriev I.V."/>
            <person name="Martin F.M."/>
        </authorList>
    </citation>
    <scope>NUCLEOTIDE SEQUENCE [LARGE SCALE GENOMIC DNA]</scope>
    <source>
        <strain evidence="8 9">CBS 207.34</strain>
    </source>
</reference>
<dbReference type="PANTHER" id="PTHR24305:SF166">
    <property type="entry name" value="CYTOCHROME P450 12A4, MITOCHONDRIAL-RELATED"/>
    <property type="match status" value="1"/>
</dbReference>
<dbReference type="GO" id="GO:0016705">
    <property type="term" value="F:oxidoreductase activity, acting on paired donors, with incorporation or reduction of molecular oxygen"/>
    <property type="evidence" value="ECO:0007669"/>
    <property type="project" value="InterPro"/>
</dbReference>
<evidence type="ECO:0000256" key="5">
    <source>
        <dbReference type="PIRSR" id="PIRSR602401-1"/>
    </source>
</evidence>
<dbReference type="InterPro" id="IPR050121">
    <property type="entry name" value="Cytochrome_P450_monoxygenase"/>
</dbReference>
<comment type="cofactor">
    <cofactor evidence="1 5">
        <name>heme</name>
        <dbReference type="ChEBI" id="CHEBI:30413"/>
    </cofactor>
</comment>
<dbReference type="OrthoDB" id="2789670at2759"/>
<dbReference type="EMBL" id="KV750914">
    <property type="protein sequence ID" value="OCL02662.1"/>
    <property type="molecule type" value="Genomic_DNA"/>
</dbReference>
<dbReference type="PANTHER" id="PTHR24305">
    <property type="entry name" value="CYTOCHROME P450"/>
    <property type="match status" value="1"/>
</dbReference>
<dbReference type="PRINTS" id="PR00385">
    <property type="entry name" value="P450"/>
</dbReference>
<evidence type="ECO:0000256" key="3">
    <source>
        <dbReference type="ARBA" id="ARBA00022723"/>
    </source>
</evidence>
<dbReference type="GO" id="GO:0004497">
    <property type="term" value="F:monooxygenase activity"/>
    <property type="evidence" value="ECO:0007669"/>
    <property type="project" value="UniProtKB-KW"/>
</dbReference>
<keyword evidence="5 6" id="KW-0349">Heme</keyword>
<dbReference type="InterPro" id="IPR002401">
    <property type="entry name" value="Cyt_P450_E_grp-I"/>
</dbReference>
<evidence type="ECO:0000256" key="7">
    <source>
        <dbReference type="SAM" id="Phobius"/>
    </source>
</evidence>
<name>A0A8E2EPT1_9PEZI</name>
<dbReference type="InterPro" id="IPR036396">
    <property type="entry name" value="Cyt_P450_sf"/>
</dbReference>
<protein>
    <submittedName>
        <fullName evidence="8">Cytochrome P450</fullName>
    </submittedName>
</protein>
<keyword evidence="9" id="KW-1185">Reference proteome</keyword>
<evidence type="ECO:0000313" key="8">
    <source>
        <dbReference type="EMBL" id="OCL02662.1"/>
    </source>
</evidence>
<keyword evidence="7" id="KW-0812">Transmembrane</keyword>
<keyword evidence="4 5" id="KW-0408">Iron</keyword>
<evidence type="ECO:0000256" key="2">
    <source>
        <dbReference type="ARBA" id="ARBA00010617"/>
    </source>
</evidence>
<organism evidence="8 9">
    <name type="scientific">Glonium stellatum</name>
    <dbReference type="NCBI Taxonomy" id="574774"/>
    <lineage>
        <taxon>Eukaryota</taxon>
        <taxon>Fungi</taxon>
        <taxon>Dikarya</taxon>
        <taxon>Ascomycota</taxon>
        <taxon>Pezizomycotina</taxon>
        <taxon>Dothideomycetes</taxon>
        <taxon>Pleosporomycetidae</taxon>
        <taxon>Gloniales</taxon>
        <taxon>Gloniaceae</taxon>
        <taxon>Glonium</taxon>
    </lineage>
</organism>
<keyword evidence="6" id="KW-0560">Oxidoreductase</keyword>
<dbReference type="Proteomes" id="UP000250140">
    <property type="component" value="Unassembled WGS sequence"/>
</dbReference>
<dbReference type="AlphaFoldDB" id="A0A8E2EPT1"/>
<keyword evidence="7" id="KW-0472">Membrane</keyword>
<dbReference type="GO" id="GO:0020037">
    <property type="term" value="F:heme binding"/>
    <property type="evidence" value="ECO:0007669"/>
    <property type="project" value="InterPro"/>
</dbReference>
<comment type="similarity">
    <text evidence="2 6">Belongs to the cytochrome P450 family.</text>
</comment>
<dbReference type="SUPFAM" id="SSF48264">
    <property type="entry name" value="Cytochrome P450"/>
    <property type="match status" value="1"/>
</dbReference>
<dbReference type="InterPro" id="IPR001128">
    <property type="entry name" value="Cyt_P450"/>
</dbReference>
<dbReference type="PRINTS" id="PR00463">
    <property type="entry name" value="EP450I"/>
</dbReference>
<evidence type="ECO:0000256" key="1">
    <source>
        <dbReference type="ARBA" id="ARBA00001971"/>
    </source>
</evidence>
<sequence length="496" mass="57001">MALHSILPPACAIILSLAWLIVAKKEVFLMKIFQSLYSIRDNQNCEISGPCWKWPNGHTIDKFLDGRIKSKEWRVYGPVYRIWSCNIPEIVITTPEDVRAFHSDSDLHNKSASSNGGWFFHQLLGDCMGLVNGIRWRRLRSEFNHAFSYRQALQMSSSIGTYAHEYVKTMIPDMQAAESTIHVSDAFMKFPFFCTADALYGPMTEDEKSKLWSIGQQSLALMRYVLLGGIYRFKVSQVFCGRAAKELNTFQKEWSAFNNNMYQSRRSWSPTPLIVLAWKPVTEGRLPESEVMQTLSEMLFANLDVSSHVITWLVTLLADNEDKQQKLRDEIRDKGIINDMLLSEYCNKKNTFLSACYLESLRLRPFTVFTIPESSPSEKALGGFQIPANTSIVVDTLEINVNNPFWGRDSHSFNPERFNNIKQADLRYNLFAFGFGPRKCLGQYFAEAMVKNFVVHLLDQYEVHIPLSESRDGEYKSHRDTWVPISNVKLVLSKLK</sequence>
<keyword evidence="6" id="KW-0503">Monooxygenase</keyword>
<evidence type="ECO:0000256" key="6">
    <source>
        <dbReference type="RuleBase" id="RU000461"/>
    </source>
</evidence>
<dbReference type="Gene3D" id="1.10.630.10">
    <property type="entry name" value="Cytochrome P450"/>
    <property type="match status" value="1"/>
</dbReference>
<dbReference type="InterPro" id="IPR017972">
    <property type="entry name" value="Cyt_P450_CS"/>
</dbReference>
<evidence type="ECO:0000313" key="9">
    <source>
        <dbReference type="Proteomes" id="UP000250140"/>
    </source>
</evidence>
<dbReference type="CDD" id="cd20615">
    <property type="entry name" value="CYP_GliC-like"/>
    <property type="match status" value="1"/>
</dbReference>
<feature type="binding site" description="axial binding residue" evidence="5">
    <location>
        <position position="440"/>
    </location>
    <ligand>
        <name>heme</name>
        <dbReference type="ChEBI" id="CHEBI:30413"/>
    </ligand>
    <ligandPart>
        <name>Fe</name>
        <dbReference type="ChEBI" id="CHEBI:18248"/>
    </ligandPart>
</feature>
<keyword evidence="3 5" id="KW-0479">Metal-binding</keyword>
<feature type="transmembrane region" description="Helical" evidence="7">
    <location>
        <begin position="6"/>
        <end position="23"/>
    </location>
</feature>
<keyword evidence="7" id="KW-1133">Transmembrane helix</keyword>
<gene>
    <name evidence="8" type="ORF">AOQ84DRAFT_401088</name>
</gene>
<accession>A0A8E2EPT1</accession>
<dbReference type="Pfam" id="PF00067">
    <property type="entry name" value="p450"/>
    <property type="match status" value="1"/>
</dbReference>
<evidence type="ECO:0000256" key="4">
    <source>
        <dbReference type="ARBA" id="ARBA00023004"/>
    </source>
</evidence>